<accession>A0AAD9NM92</accession>
<evidence type="ECO:0000256" key="1">
    <source>
        <dbReference type="ARBA" id="ARBA00022741"/>
    </source>
</evidence>
<dbReference type="PROSITE" id="PS50011">
    <property type="entry name" value="PROTEIN_KINASE_DOM"/>
    <property type="match status" value="1"/>
</dbReference>
<organism evidence="4 5">
    <name type="scientific">Ridgeia piscesae</name>
    <name type="common">Tubeworm</name>
    <dbReference type="NCBI Taxonomy" id="27915"/>
    <lineage>
        <taxon>Eukaryota</taxon>
        <taxon>Metazoa</taxon>
        <taxon>Spiralia</taxon>
        <taxon>Lophotrochozoa</taxon>
        <taxon>Annelida</taxon>
        <taxon>Polychaeta</taxon>
        <taxon>Sedentaria</taxon>
        <taxon>Canalipalpata</taxon>
        <taxon>Sabellida</taxon>
        <taxon>Siboglinidae</taxon>
        <taxon>Ridgeia</taxon>
    </lineage>
</organism>
<proteinExistence type="predicted"/>
<feature type="domain" description="Protein kinase" evidence="3">
    <location>
        <begin position="1"/>
        <end position="171"/>
    </location>
</feature>
<reference evidence="4" key="1">
    <citation type="journal article" date="2023" name="Mol. Biol. Evol.">
        <title>Third-Generation Sequencing Reveals the Adaptive Role of the Epigenome in Three Deep-Sea Polychaetes.</title>
        <authorList>
            <person name="Perez M."/>
            <person name="Aroh O."/>
            <person name="Sun Y."/>
            <person name="Lan Y."/>
            <person name="Juniper S.K."/>
            <person name="Young C.R."/>
            <person name="Angers B."/>
            <person name="Qian P.Y."/>
        </authorList>
    </citation>
    <scope>NUCLEOTIDE SEQUENCE</scope>
    <source>
        <strain evidence="4">R07B-5</strain>
    </source>
</reference>
<keyword evidence="2" id="KW-0067">ATP-binding</keyword>
<gene>
    <name evidence="4" type="ORF">NP493_868g02034</name>
</gene>
<comment type="caution">
    <text evidence="4">The sequence shown here is derived from an EMBL/GenBank/DDBJ whole genome shotgun (WGS) entry which is preliminary data.</text>
</comment>
<dbReference type="GO" id="GO:0004672">
    <property type="term" value="F:protein kinase activity"/>
    <property type="evidence" value="ECO:0007669"/>
    <property type="project" value="InterPro"/>
</dbReference>
<dbReference type="Pfam" id="PF07714">
    <property type="entry name" value="PK_Tyr_Ser-Thr"/>
    <property type="match status" value="1"/>
</dbReference>
<dbReference type="AlphaFoldDB" id="A0AAD9NM92"/>
<evidence type="ECO:0000256" key="2">
    <source>
        <dbReference type="ARBA" id="ARBA00022840"/>
    </source>
</evidence>
<dbReference type="InterPro" id="IPR001245">
    <property type="entry name" value="Ser-Thr/Tyr_kinase_cat_dom"/>
</dbReference>
<dbReference type="SUPFAM" id="SSF56112">
    <property type="entry name" value="Protein kinase-like (PK-like)"/>
    <property type="match status" value="1"/>
</dbReference>
<sequence length="171" mass="19926">MFSAIEFCNKQDVLIRHICAHAFLLTRKRDQVVAKLANFSQAKTRSACETLRYHGSKGEEEKVAIAWTAPESIVKSEYTLKTEVFSVSQTVHEVLAHGVHPYQELGNMDIKQKYQQILKYRIWPERKPGEPESMFAALMRAFLYDPQQRPTIAELLRNFRNLPERTERLFV</sequence>
<keyword evidence="5" id="KW-1185">Reference proteome</keyword>
<protein>
    <recommendedName>
        <fullName evidence="3">Protein kinase domain-containing protein</fullName>
    </recommendedName>
</protein>
<dbReference type="InterPro" id="IPR011009">
    <property type="entry name" value="Kinase-like_dom_sf"/>
</dbReference>
<dbReference type="GO" id="GO:0005524">
    <property type="term" value="F:ATP binding"/>
    <property type="evidence" value="ECO:0007669"/>
    <property type="project" value="UniProtKB-KW"/>
</dbReference>
<dbReference type="EMBL" id="JAODUO010000867">
    <property type="protein sequence ID" value="KAK2173546.1"/>
    <property type="molecule type" value="Genomic_DNA"/>
</dbReference>
<name>A0AAD9NM92_RIDPI</name>
<keyword evidence="1" id="KW-0547">Nucleotide-binding</keyword>
<dbReference type="Proteomes" id="UP001209878">
    <property type="component" value="Unassembled WGS sequence"/>
</dbReference>
<dbReference type="PANTHER" id="PTHR24418">
    <property type="entry name" value="TYROSINE-PROTEIN KINASE"/>
    <property type="match status" value="1"/>
</dbReference>
<evidence type="ECO:0000259" key="3">
    <source>
        <dbReference type="PROSITE" id="PS50011"/>
    </source>
</evidence>
<evidence type="ECO:0000313" key="4">
    <source>
        <dbReference type="EMBL" id="KAK2173546.1"/>
    </source>
</evidence>
<dbReference type="InterPro" id="IPR050198">
    <property type="entry name" value="Non-receptor_tyrosine_kinases"/>
</dbReference>
<dbReference type="InterPro" id="IPR000719">
    <property type="entry name" value="Prot_kinase_dom"/>
</dbReference>
<dbReference type="Gene3D" id="1.10.510.10">
    <property type="entry name" value="Transferase(Phosphotransferase) domain 1"/>
    <property type="match status" value="1"/>
</dbReference>
<evidence type="ECO:0000313" key="5">
    <source>
        <dbReference type="Proteomes" id="UP001209878"/>
    </source>
</evidence>